<dbReference type="GO" id="GO:0034220">
    <property type="term" value="P:monoatomic ion transmembrane transport"/>
    <property type="evidence" value="ECO:0007669"/>
    <property type="project" value="UniProtKB-KW"/>
</dbReference>
<dbReference type="EMBL" id="LWAE01000003">
    <property type="protein sequence ID" value="KZL91112.1"/>
    <property type="molecule type" value="Genomic_DNA"/>
</dbReference>
<evidence type="ECO:0000313" key="3">
    <source>
        <dbReference type="EMBL" id="KZL91112.1"/>
    </source>
</evidence>
<gene>
    <name evidence="3" type="ORF">CLMAG_28700</name>
</gene>
<feature type="transmembrane region" description="Helical" evidence="1">
    <location>
        <begin position="273"/>
        <end position="295"/>
    </location>
</feature>
<dbReference type="STRING" id="1121326.CLMAG_28700"/>
<sequence>MILLKPLHNLRKRTLLLILAMLYLSILIIFGFLYWKIANMSSGEYFVFQNDINMHTKITVFKKNLKINIHNKDFNEIINDLIKSEEYKRPIVKLYGDVYDKENELNVFVLDKTIGEMWANYYYLLLQGKGITHMRIDSAEEQVINNKITAYKLRISLYKINSMNRDDSYIVYKKGDSKKLDKIDTVIVWIKDYPLIEDEFLKKDYKFYPLSFYFTVLMENSMSFLDDSPLILKSVATGNFKYPLWNFMYFSSVTITTLGYGDILPNSTIVRILVMFETILGVVIIGMFASCLFWNEKD</sequence>
<evidence type="ECO:0000313" key="4">
    <source>
        <dbReference type="Proteomes" id="UP000076603"/>
    </source>
</evidence>
<protein>
    <submittedName>
        <fullName evidence="3">Voltage-gated potassium channel</fullName>
    </submittedName>
</protein>
<dbReference type="SUPFAM" id="SSF81324">
    <property type="entry name" value="Voltage-gated potassium channels"/>
    <property type="match status" value="1"/>
</dbReference>
<reference evidence="3 4" key="1">
    <citation type="submission" date="2016-04" db="EMBL/GenBank/DDBJ databases">
        <title>Genome sequence of Clostridium magnum DSM 2767.</title>
        <authorList>
            <person name="Poehlein A."/>
            <person name="Uhlig R."/>
            <person name="Fischer R."/>
            <person name="Bahl H."/>
            <person name="Daniel R."/>
        </authorList>
    </citation>
    <scope>NUCLEOTIDE SEQUENCE [LARGE SCALE GENOMIC DNA]</scope>
    <source>
        <strain evidence="3 4">DSM 2767</strain>
    </source>
</reference>
<feature type="domain" description="Potassium channel" evidence="2">
    <location>
        <begin position="242"/>
        <end position="291"/>
    </location>
</feature>
<dbReference type="OrthoDB" id="9810759at2"/>
<keyword evidence="1" id="KW-0812">Transmembrane</keyword>
<dbReference type="AlphaFoldDB" id="A0A161YKP8"/>
<dbReference type="InterPro" id="IPR013099">
    <property type="entry name" value="K_chnl_dom"/>
</dbReference>
<keyword evidence="1" id="KW-1133">Transmembrane helix</keyword>
<dbReference type="Pfam" id="PF07885">
    <property type="entry name" value="Ion_trans_2"/>
    <property type="match status" value="1"/>
</dbReference>
<evidence type="ECO:0000259" key="2">
    <source>
        <dbReference type="Pfam" id="PF07885"/>
    </source>
</evidence>
<feature type="transmembrane region" description="Helical" evidence="1">
    <location>
        <begin position="15"/>
        <end position="35"/>
    </location>
</feature>
<keyword evidence="3" id="KW-0407">Ion channel</keyword>
<keyword evidence="3" id="KW-0406">Ion transport</keyword>
<evidence type="ECO:0000256" key="1">
    <source>
        <dbReference type="SAM" id="Phobius"/>
    </source>
</evidence>
<accession>A0A161YKP8</accession>
<dbReference type="Gene3D" id="1.10.287.70">
    <property type="match status" value="1"/>
</dbReference>
<keyword evidence="1" id="KW-0472">Membrane</keyword>
<keyword evidence="4" id="KW-1185">Reference proteome</keyword>
<dbReference type="RefSeq" id="WP_066623250.1">
    <property type="nucleotide sequence ID" value="NZ_FQXL01000016.1"/>
</dbReference>
<organism evidence="3 4">
    <name type="scientific">Clostridium magnum DSM 2767</name>
    <dbReference type="NCBI Taxonomy" id="1121326"/>
    <lineage>
        <taxon>Bacteria</taxon>
        <taxon>Bacillati</taxon>
        <taxon>Bacillota</taxon>
        <taxon>Clostridia</taxon>
        <taxon>Eubacteriales</taxon>
        <taxon>Clostridiaceae</taxon>
        <taxon>Clostridium</taxon>
    </lineage>
</organism>
<proteinExistence type="predicted"/>
<dbReference type="Proteomes" id="UP000076603">
    <property type="component" value="Unassembled WGS sequence"/>
</dbReference>
<comment type="caution">
    <text evidence="3">The sequence shown here is derived from an EMBL/GenBank/DDBJ whole genome shotgun (WGS) entry which is preliminary data.</text>
</comment>
<name>A0A161YKP8_9CLOT</name>
<dbReference type="PATRIC" id="fig|1121326.3.peg.2888"/>
<keyword evidence="3" id="KW-0813">Transport</keyword>